<feature type="domain" description="Elongation factor G-binding protein C-terminal treble-clef zinc-finger" evidence="1">
    <location>
        <begin position="8"/>
        <end position="161"/>
    </location>
</feature>
<name>A0A9D2ECF6_9MICO</name>
<proteinExistence type="predicted"/>
<dbReference type="EMBL" id="DXBY01000059">
    <property type="protein sequence ID" value="HIZ34801.1"/>
    <property type="molecule type" value="Genomic_DNA"/>
</dbReference>
<dbReference type="InterPro" id="IPR032330">
    <property type="entry name" value="EF-G-binding_C"/>
</dbReference>
<dbReference type="Proteomes" id="UP000824037">
    <property type="component" value="Unassembled WGS sequence"/>
</dbReference>
<reference evidence="2" key="2">
    <citation type="submission" date="2021-04" db="EMBL/GenBank/DDBJ databases">
        <authorList>
            <person name="Gilroy R."/>
        </authorList>
    </citation>
    <scope>NUCLEOTIDE SEQUENCE</scope>
    <source>
        <strain evidence="2">ChiGjej4B4-7305</strain>
    </source>
</reference>
<evidence type="ECO:0000313" key="3">
    <source>
        <dbReference type="Proteomes" id="UP000824037"/>
    </source>
</evidence>
<dbReference type="AlphaFoldDB" id="A0A9D2ECF6"/>
<evidence type="ECO:0000313" key="2">
    <source>
        <dbReference type="EMBL" id="HIZ34801.1"/>
    </source>
</evidence>
<protein>
    <submittedName>
        <fullName evidence="2">FBP domain-containing protein</fullName>
    </submittedName>
</protein>
<gene>
    <name evidence="2" type="ORF">H9815_03405</name>
</gene>
<accession>A0A9D2ECF6</accession>
<reference evidence="2" key="1">
    <citation type="journal article" date="2021" name="PeerJ">
        <title>Extensive microbial diversity within the chicken gut microbiome revealed by metagenomics and culture.</title>
        <authorList>
            <person name="Gilroy R."/>
            <person name="Ravi A."/>
            <person name="Getino M."/>
            <person name="Pursley I."/>
            <person name="Horton D.L."/>
            <person name="Alikhan N.F."/>
            <person name="Baker D."/>
            <person name="Gharbi K."/>
            <person name="Hall N."/>
            <person name="Watson M."/>
            <person name="Adriaenssens E.M."/>
            <person name="Foster-Nyarko E."/>
            <person name="Jarju S."/>
            <person name="Secka A."/>
            <person name="Antonio M."/>
            <person name="Oren A."/>
            <person name="Chaudhuri R.R."/>
            <person name="La Ragione R."/>
            <person name="Hildebrand F."/>
            <person name="Pallen M.J."/>
        </authorList>
    </citation>
    <scope>NUCLEOTIDE SEQUENCE</scope>
    <source>
        <strain evidence="2">ChiGjej4B4-7305</strain>
    </source>
</reference>
<comment type="caution">
    <text evidence="2">The sequence shown here is derived from an EMBL/GenBank/DDBJ whole genome shotgun (WGS) entry which is preliminary data.</text>
</comment>
<sequence>MTPLTEREIRRCFVNATRGQAQRATLPNLAELDWNRLDYLGWRDAKAPLAGYVIVQLDGAPTGILLRAPSKGGRQRQAVCAWCEDVVEVDGVTLFVAPRAGAAGRRGDSIGTLLCGDFRCSANVRRRPMRTEASTDEARARLVTDRIAGLQQRAAAFVAEVSRSH</sequence>
<dbReference type="Pfam" id="PF16571">
    <property type="entry name" value="FBP_C"/>
    <property type="match status" value="1"/>
</dbReference>
<organism evidence="2 3">
    <name type="scientific">Candidatus Ruania gallistercoris</name>
    <dbReference type="NCBI Taxonomy" id="2838746"/>
    <lineage>
        <taxon>Bacteria</taxon>
        <taxon>Bacillati</taxon>
        <taxon>Actinomycetota</taxon>
        <taxon>Actinomycetes</taxon>
        <taxon>Micrococcales</taxon>
        <taxon>Ruaniaceae</taxon>
        <taxon>Ruania</taxon>
    </lineage>
</organism>
<evidence type="ECO:0000259" key="1">
    <source>
        <dbReference type="Pfam" id="PF16571"/>
    </source>
</evidence>